<dbReference type="AlphaFoldDB" id="A0A939JYW1"/>
<keyword evidence="1" id="KW-0812">Transmembrane</keyword>
<proteinExistence type="predicted"/>
<keyword evidence="1" id="KW-0472">Membrane</keyword>
<dbReference type="EMBL" id="JAFMYU010000004">
    <property type="protein sequence ID" value="MBO0930788.1"/>
    <property type="molecule type" value="Genomic_DNA"/>
</dbReference>
<evidence type="ECO:0000256" key="1">
    <source>
        <dbReference type="SAM" id="Phobius"/>
    </source>
</evidence>
<keyword evidence="1" id="KW-1133">Transmembrane helix</keyword>
<evidence type="ECO:0000313" key="3">
    <source>
        <dbReference type="Proteomes" id="UP000664795"/>
    </source>
</evidence>
<organism evidence="2 3">
    <name type="scientific">Fibrella aquatilis</name>
    <dbReference type="NCBI Taxonomy" id="2817059"/>
    <lineage>
        <taxon>Bacteria</taxon>
        <taxon>Pseudomonadati</taxon>
        <taxon>Bacteroidota</taxon>
        <taxon>Cytophagia</taxon>
        <taxon>Cytophagales</taxon>
        <taxon>Spirosomataceae</taxon>
        <taxon>Fibrella</taxon>
    </lineage>
</organism>
<feature type="transmembrane region" description="Helical" evidence="1">
    <location>
        <begin position="17"/>
        <end position="33"/>
    </location>
</feature>
<dbReference type="Proteomes" id="UP000664795">
    <property type="component" value="Unassembled WGS sequence"/>
</dbReference>
<keyword evidence="3" id="KW-1185">Reference proteome</keyword>
<comment type="caution">
    <text evidence="2">The sequence shown here is derived from an EMBL/GenBank/DDBJ whole genome shotgun (WGS) entry which is preliminary data.</text>
</comment>
<gene>
    <name evidence="2" type="ORF">J2I48_07295</name>
</gene>
<protein>
    <submittedName>
        <fullName evidence="2">Uncharacterized protein</fullName>
    </submittedName>
</protein>
<name>A0A939JYW1_9BACT</name>
<reference evidence="2 3" key="1">
    <citation type="submission" date="2021-03" db="EMBL/GenBank/DDBJ databases">
        <title>Fibrella sp. HMF5036 genome sequencing and assembly.</title>
        <authorList>
            <person name="Kang H."/>
            <person name="Kim H."/>
            <person name="Bae S."/>
            <person name="Joh K."/>
        </authorList>
    </citation>
    <scope>NUCLEOTIDE SEQUENCE [LARGE SCALE GENOMIC DNA]</scope>
    <source>
        <strain evidence="2 3">HMF5036</strain>
    </source>
</reference>
<accession>A0A939JYW1</accession>
<evidence type="ECO:0000313" key="2">
    <source>
        <dbReference type="EMBL" id="MBO0930788.1"/>
    </source>
</evidence>
<dbReference type="RefSeq" id="WP_207334740.1">
    <property type="nucleotide sequence ID" value="NZ_JAFMYU010000004.1"/>
</dbReference>
<sequence>MLTEPEKLQPRRWSKRILLIGLLVLLVLGGLYWQQRIEVPAKPLVINEVAPVIEQPVSSPSEVVVAAPKADSAQSLPVDVPVSKPTLIKRPTKLAKERDEVYVVAAAEPVVSKTPPTAAKALPPVERPAVVPAVQVEAAPLTADTRSKAPDIAPAMVQTELKPVVQPIPVPVAAVSTPVSTSVPIPLTASAAPVPKRKAKNDEDVEIDP</sequence>